<dbReference type="Gene3D" id="3.40.50.2000">
    <property type="entry name" value="Glycogen Phosphorylase B"/>
    <property type="match status" value="2"/>
</dbReference>
<dbReference type="AlphaFoldDB" id="F4XK26"/>
<evidence type="ECO:0000256" key="1">
    <source>
        <dbReference type="SAM" id="Phobius"/>
    </source>
</evidence>
<dbReference type="PANTHER" id="PTHR45947:SF3">
    <property type="entry name" value="SULFOQUINOVOSYL TRANSFERASE SQD2"/>
    <property type="match status" value="1"/>
</dbReference>
<proteinExistence type="predicted"/>
<dbReference type="EMBL" id="GL890825">
    <property type="protein sequence ID" value="EGJ34985.1"/>
    <property type="molecule type" value="Genomic_DNA"/>
</dbReference>
<evidence type="ECO:0000313" key="3">
    <source>
        <dbReference type="EMBL" id="EGJ34985.1"/>
    </source>
</evidence>
<dbReference type="GO" id="GO:0016757">
    <property type="term" value="F:glycosyltransferase activity"/>
    <property type="evidence" value="ECO:0007669"/>
    <property type="project" value="InterPro"/>
</dbReference>
<accession>F4XK26</accession>
<keyword evidence="1" id="KW-0812">Transmembrane</keyword>
<dbReference type="Proteomes" id="UP000003959">
    <property type="component" value="Unassembled WGS sequence"/>
</dbReference>
<dbReference type="InterPro" id="IPR001296">
    <property type="entry name" value="Glyco_trans_1"/>
</dbReference>
<dbReference type="OrthoDB" id="9775208at2"/>
<dbReference type="eggNOG" id="COG0438">
    <property type="taxonomic scope" value="Bacteria"/>
</dbReference>
<gene>
    <name evidence="3" type="ORF">LYNGBM3L_09250</name>
</gene>
<dbReference type="Pfam" id="PF00534">
    <property type="entry name" value="Glycos_transf_1"/>
    <property type="match status" value="1"/>
</dbReference>
<feature type="domain" description="Glycosyl transferase family 1" evidence="2">
    <location>
        <begin position="232"/>
        <end position="395"/>
    </location>
</feature>
<protein>
    <submittedName>
        <fullName evidence="3">Glycosyltransferase</fullName>
    </submittedName>
</protein>
<dbReference type="InterPro" id="IPR050194">
    <property type="entry name" value="Glycosyltransferase_grp1"/>
</dbReference>
<feature type="transmembrane region" description="Helical" evidence="1">
    <location>
        <begin position="128"/>
        <end position="147"/>
    </location>
</feature>
<dbReference type="SUPFAM" id="SSF53756">
    <property type="entry name" value="UDP-Glycosyltransferase/glycogen phosphorylase"/>
    <property type="match status" value="1"/>
</dbReference>
<dbReference type="HOGENOM" id="CLU_052026_1_0_3"/>
<keyword evidence="1" id="KW-1133">Transmembrane helix</keyword>
<keyword evidence="1" id="KW-0472">Membrane</keyword>
<keyword evidence="3" id="KW-0808">Transferase</keyword>
<name>F4XK26_9CYAN</name>
<sequence>MKILISAFNCNPEKGSEDELGWSWVLQLSQMGHEVWVITEANNQPSIEQFISKNSLNNLNFYYHNLPVFSFNRWIFKGNKFGIIAMRITVEILLFHWQWGAYQTAKLLTQQVAFDCVHHVTNSCVRRYSFMGFLGLPFILGPLAGGLRTPWRFRKSYPLMGKILDFGRDLANSWIQFNPLMHLTFTKASKIYLDSEQTRSLIPKFYRHKSEVIFNVPPCRMTTIPEGIQRKSTETETFRVLFVGRLLFWKGLHLGLKAFAQLLDKIPNARLTALGRGPEEKWLQGLTEQLGIQNAVDWISWIDQKELISAYLHHNVFLFPSLHETSGTVVIEALSYGLPVVCLDLGGPGVIVDETCGRVIKTDGLTEEAMIQRLSDALVELAENSELRQQLSERAWAQPTKFEFKNVVEQIYSSSVLVEKTLKEAPLDDKS</sequence>
<organism evidence="3 4">
    <name type="scientific">Moorena producens 3L</name>
    <dbReference type="NCBI Taxonomy" id="489825"/>
    <lineage>
        <taxon>Bacteria</taxon>
        <taxon>Bacillati</taxon>
        <taxon>Cyanobacteriota</taxon>
        <taxon>Cyanophyceae</taxon>
        <taxon>Coleofasciculales</taxon>
        <taxon>Coleofasciculaceae</taxon>
        <taxon>Moorena</taxon>
    </lineage>
</organism>
<evidence type="ECO:0000313" key="4">
    <source>
        <dbReference type="Proteomes" id="UP000003959"/>
    </source>
</evidence>
<keyword evidence="4" id="KW-1185">Reference proteome</keyword>
<dbReference type="PANTHER" id="PTHR45947">
    <property type="entry name" value="SULFOQUINOVOSYL TRANSFERASE SQD2"/>
    <property type="match status" value="1"/>
</dbReference>
<evidence type="ECO:0000259" key="2">
    <source>
        <dbReference type="Pfam" id="PF00534"/>
    </source>
</evidence>
<dbReference type="CDD" id="cd03801">
    <property type="entry name" value="GT4_PimA-like"/>
    <property type="match status" value="1"/>
</dbReference>
<dbReference type="RefSeq" id="WP_008179240.1">
    <property type="nucleotide sequence ID" value="NZ_GL890825.1"/>
</dbReference>
<reference evidence="4" key="1">
    <citation type="journal article" date="2011" name="Proc. Natl. Acad. Sci. U.S.A.">
        <title>Genomic insights into the physiology and ecology of the marine filamentous cyanobacterium Lyngbya majuscula.</title>
        <authorList>
            <person name="Jones A.C."/>
            <person name="Monroe E.A."/>
            <person name="Podell S."/>
            <person name="Hess W.R."/>
            <person name="Klages S."/>
            <person name="Esquenazi E."/>
            <person name="Niessen S."/>
            <person name="Hoover H."/>
            <person name="Rothmann M."/>
            <person name="Lasken R.S."/>
            <person name="Yates J.R.III."/>
            <person name="Reinhardt R."/>
            <person name="Kube M."/>
            <person name="Burkart M.D."/>
            <person name="Allen E.E."/>
            <person name="Dorrestein P.C."/>
            <person name="Gerwick W.H."/>
            <person name="Gerwick L."/>
        </authorList>
    </citation>
    <scope>NUCLEOTIDE SEQUENCE [LARGE SCALE GENOMIC DNA]</scope>
    <source>
        <strain evidence="4">3L</strain>
    </source>
</reference>